<sequence length="88" mass="8917">MTSTAAPSLGWEIASTLAALRYDDLPDDVVGAIKVFTLDTLGVIGGATRAPGMSELLAALTEWETSGKATLLLDGRTANPATAALANG</sequence>
<reference evidence="2 3" key="1">
    <citation type="submission" date="2017-08" db="EMBL/GenBank/DDBJ databases">
        <title>Infants hospitalized years apart are colonized by the same room-sourced microbial strains.</title>
        <authorList>
            <person name="Brooks B."/>
            <person name="Olm M.R."/>
            <person name="Firek B.A."/>
            <person name="Baker R."/>
            <person name="Thomas B.C."/>
            <person name="Morowitz M.J."/>
            <person name="Banfield J.F."/>
        </authorList>
    </citation>
    <scope>NUCLEOTIDE SEQUENCE [LARGE SCALE GENOMIC DNA]</scope>
    <source>
        <strain evidence="2">S2_018_000_R3_119</strain>
    </source>
</reference>
<organism evidence="2 3">
    <name type="scientific">Sphingomonas taxi</name>
    <dbReference type="NCBI Taxonomy" id="1549858"/>
    <lineage>
        <taxon>Bacteria</taxon>
        <taxon>Pseudomonadati</taxon>
        <taxon>Pseudomonadota</taxon>
        <taxon>Alphaproteobacteria</taxon>
        <taxon>Sphingomonadales</taxon>
        <taxon>Sphingomonadaceae</taxon>
        <taxon>Sphingomonas</taxon>
    </lineage>
</organism>
<name>A0A2W4YSM5_9SPHN</name>
<dbReference type="GO" id="GO:0016829">
    <property type="term" value="F:lyase activity"/>
    <property type="evidence" value="ECO:0007669"/>
    <property type="project" value="InterPro"/>
</dbReference>
<evidence type="ECO:0000259" key="1">
    <source>
        <dbReference type="Pfam" id="PF03972"/>
    </source>
</evidence>
<dbReference type="Proteomes" id="UP000249555">
    <property type="component" value="Unassembled WGS sequence"/>
</dbReference>
<dbReference type="InterPro" id="IPR036148">
    <property type="entry name" value="MmgE/PrpD_sf"/>
</dbReference>
<feature type="domain" description="MmgE/PrpD N-terminal" evidence="1">
    <location>
        <begin position="12"/>
        <end position="88"/>
    </location>
</feature>
<gene>
    <name evidence="2" type="ORF">DI640_14495</name>
</gene>
<dbReference type="SUPFAM" id="SSF103378">
    <property type="entry name" value="2-methylcitrate dehydratase PrpD"/>
    <property type="match status" value="1"/>
</dbReference>
<feature type="non-terminal residue" evidence="2">
    <location>
        <position position="88"/>
    </location>
</feature>
<dbReference type="AlphaFoldDB" id="A0A2W4YSM5"/>
<comment type="caution">
    <text evidence="2">The sequence shown here is derived from an EMBL/GenBank/DDBJ whole genome shotgun (WGS) entry which is preliminary data.</text>
</comment>
<evidence type="ECO:0000313" key="2">
    <source>
        <dbReference type="EMBL" id="PZO71242.1"/>
    </source>
</evidence>
<dbReference type="Gene3D" id="1.10.4100.10">
    <property type="entry name" value="2-methylcitrate dehydratase PrpD"/>
    <property type="match status" value="1"/>
</dbReference>
<dbReference type="Pfam" id="PF03972">
    <property type="entry name" value="MmgE_PrpD_N"/>
    <property type="match status" value="1"/>
</dbReference>
<dbReference type="EMBL" id="QFMX01000069">
    <property type="protein sequence ID" value="PZO71242.1"/>
    <property type="molecule type" value="Genomic_DNA"/>
</dbReference>
<accession>A0A2W4YSM5</accession>
<dbReference type="InterPro" id="IPR042183">
    <property type="entry name" value="MmgE/PrpD_sf_1"/>
</dbReference>
<proteinExistence type="predicted"/>
<protein>
    <recommendedName>
        <fullName evidence="1">MmgE/PrpD N-terminal domain-containing protein</fullName>
    </recommendedName>
</protein>
<evidence type="ECO:0000313" key="3">
    <source>
        <dbReference type="Proteomes" id="UP000249555"/>
    </source>
</evidence>
<dbReference type="InterPro" id="IPR045336">
    <property type="entry name" value="MmgE_PrpD_N"/>
</dbReference>